<feature type="transmembrane region" description="Helical" evidence="1">
    <location>
        <begin position="59"/>
        <end position="81"/>
    </location>
</feature>
<comment type="caution">
    <text evidence="3">The sequence shown here is derived from an EMBL/GenBank/DDBJ whole genome shotgun (WGS) entry which is preliminary data.</text>
</comment>
<evidence type="ECO:0000256" key="1">
    <source>
        <dbReference type="SAM" id="Phobius"/>
    </source>
</evidence>
<keyword evidence="1" id="KW-0472">Membrane</keyword>
<keyword evidence="4" id="KW-1185">Reference proteome</keyword>
<feature type="transmembrane region" description="Helical" evidence="1">
    <location>
        <begin position="12"/>
        <end position="33"/>
    </location>
</feature>
<dbReference type="RefSeq" id="WP_230738607.1">
    <property type="nucleotide sequence ID" value="NZ_JAJNDB010000006.1"/>
</dbReference>
<keyword evidence="1" id="KW-1133">Transmembrane helix</keyword>
<proteinExistence type="predicted"/>
<protein>
    <submittedName>
        <fullName evidence="3">DUF6286 domain-containing protein</fullName>
    </submittedName>
</protein>
<accession>A0ABS8PGV6</accession>
<organism evidence="3 4">
    <name type="scientific">Actinomycetospora endophytica</name>
    <dbReference type="NCBI Taxonomy" id="2291215"/>
    <lineage>
        <taxon>Bacteria</taxon>
        <taxon>Bacillati</taxon>
        <taxon>Actinomycetota</taxon>
        <taxon>Actinomycetes</taxon>
        <taxon>Pseudonocardiales</taxon>
        <taxon>Pseudonocardiaceae</taxon>
        <taxon>Actinomycetospora</taxon>
    </lineage>
</organism>
<dbReference type="EMBL" id="JAJNDB010000006">
    <property type="protein sequence ID" value="MCD2196730.1"/>
    <property type="molecule type" value="Genomic_DNA"/>
</dbReference>
<reference evidence="3 4" key="1">
    <citation type="submission" date="2021-11" db="EMBL/GenBank/DDBJ databases">
        <title>Draft genome sequence of Actinomycetospora sp. SF1 isolated from the rhizosphere soil.</title>
        <authorList>
            <person name="Duangmal K."/>
            <person name="Chantavorakit T."/>
        </authorList>
    </citation>
    <scope>NUCLEOTIDE SEQUENCE [LARGE SCALE GENOMIC DNA]</scope>
    <source>
        <strain evidence="3 4">TBRC 5722</strain>
    </source>
</reference>
<evidence type="ECO:0000259" key="2">
    <source>
        <dbReference type="Pfam" id="PF19803"/>
    </source>
</evidence>
<evidence type="ECO:0000313" key="3">
    <source>
        <dbReference type="EMBL" id="MCD2196730.1"/>
    </source>
</evidence>
<dbReference type="Pfam" id="PF19803">
    <property type="entry name" value="DUF6286"/>
    <property type="match status" value="1"/>
</dbReference>
<gene>
    <name evidence="3" type="ORF">LQ327_25500</name>
</gene>
<sequence>MRFVLRLLSPVLGLLVAAVGLITTIEVVTAWVAPASSPLVVPWPTWQAALLSSTWSSPVVRGVAIGVGVVGLLVLLVALVARRHDVRLTDPVPEVTVTTSPRSLARAVGHEVRSHADVVSASVVASSKKVVIKAGTLDAPDDVRAGVRERVDELLSRLPLARRPRVSVSVAATKGVK</sequence>
<keyword evidence="1" id="KW-0812">Transmembrane</keyword>
<evidence type="ECO:0000313" key="4">
    <source>
        <dbReference type="Proteomes" id="UP001199469"/>
    </source>
</evidence>
<dbReference type="Proteomes" id="UP001199469">
    <property type="component" value="Unassembled WGS sequence"/>
</dbReference>
<name>A0ABS8PGV6_9PSEU</name>
<dbReference type="InterPro" id="IPR046253">
    <property type="entry name" value="DUF6286"/>
</dbReference>
<feature type="domain" description="DUF6286" evidence="2">
    <location>
        <begin position="69"/>
        <end position="170"/>
    </location>
</feature>